<keyword evidence="4" id="KW-1185">Reference proteome</keyword>
<dbReference type="InterPro" id="IPR050490">
    <property type="entry name" value="Bact_solute-bd_prot1"/>
</dbReference>
<keyword evidence="2" id="KW-0732">Signal</keyword>
<feature type="region of interest" description="Disordered" evidence="1">
    <location>
        <begin position="25"/>
        <end position="45"/>
    </location>
</feature>
<feature type="compositionally biased region" description="Polar residues" evidence="1">
    <location>
        <begin position="26"/>
        <end position="36"/>
    </location>
</feature>
<dbReference type="PANTHER" id="PTHR43649:SF12">
    <property type="entry name" value="DIACETYLCHITOBIOSE BINDING PROTEIN DASA"/>
    <property type="match status" value="1"/>
</dbReference>
<dbReference type="Gene3D" id="3.40.190.10">
    <property type="entry name" value="Periplasmic binding protein-like II"/>
    <property type="match status" value="2"/>
</dbReference>
<evidence type="ECO:0000256" key="1">
    <source>
        <dbReference type="SAM" id="MobiDB-lite"/>
    </source>
</evidence>
<feature type="chain" id="PRO_5038774568" evidence="2">
    <location>
        <begin position="26"/>
        <end position="572"/>
    </location>
</feature>
<dbReference type="EMBL" id="AP023368">
    <property type="protein sequence ID" value="BCJ97121.1"/>
    <property type="molecule type" value="Genomic_DNA"/>
</dbReference>
<proteinExistence type="predicted"/>
<reference evidence="3 4" key="2">
    <citation type="submission" date="2020-08" db="EMBL/GenBank/DDBJ databases">
        <authorList>
            <person name="Ueki A."/>
            <person name="Tonouchi A."/>
        </authorList>
    </citation>
    <scope>NUCLEOTIDE SEQUENCE [LARGE SCALE GENOMIC DNA]</scope>
    <source>
        <strain evidence="3 4">CTTW</strain>
    </source>
</reference>
<dbReference type="SUPFAM" id="SSF53850">
    <property type="entry name" value="Periplasmic binding protein-like II"/>
    <property type="match status" value="1"/>
</dbReference>
<organism evidence="3 4">
    <name type="scientific">Anaerocolumna chitinilytica</name>
    <dbReference type="NCBI Taxonomy" id="1727145"/>
    <lineage>
        <taxon>Bacteria</taxon>
        <taxon>Bacillati</taxon>
        <taxon>Bacillota</taxon>
        <taxon>Clostridia</taxon>
        <taxon>Lachnospirales</taxon>
        <taxon>Lachnospiraceae</taxon>
        <taxon>Anaerocolumna</taxon>
    </lineage>
</organism>
<evidence type="ECO:0000313" key="3">
    <source>
        <dbReference type="EMBL" id="BCJ97121.1"/>
    </source>
</evidence>
<dbReference type="InterPro" id="IPR006059">
    <property type="entry name" value="SBP"/>
</dbReference>
<feature type="signal peptide" evidence="2">
    <location>
        <begin position="1"/>
        <end position="25"/>
    </location>
</feature>
<evidence type="ECO:0000313" key="4">
    <source>
        <dbReference type="Proteomes" id="UP000515703"/>
    </source>
</evidence>
<dbReference type="PROSITE" id="PS51257">
    <property type="entry name" value="PROKAR_LIPOPROTEIN"/>
    <property type="match status" value="1"/>
</dbReference>
<dbReference type="Proteomes" id="UP000515703">
    <property type="component" value="Chromosome"/>
</dbReference>
<dbReference type="KEGG" id="acht:bsdcttw_01620"/>
<gene>
    <name evidence="3" type="ORF">bsdcttw_01620</name>
</gene>
<dbReference type="PANTHER" id="PTHR43649">
    <property type="entry name" value="ARABINOSE-BINDING PROTEIN-RELATED"/>
    <property type="match status" value="1"/>
</dbReference>
<name>A0A7I8DIP1_9FIRM</name>
<evidence type="ECO:0000256" key="2">
    <source>
        <dbReference type="SAM" id="SignalP"/>
    </source>
</evidence>
<sequence length="572" mass="64221">MNKRIRRISAILMITVMVMSGLSGCGKTSETSVNKNTGDKKNGEEATASTLNELGTFPLSNEKQTFSIMIPQLGTEDVTKCYVNDAYEKKTNVSIKWIVVPADSWNQKVSIVMASGDLPDVICGMDTYNVTPTNELLYANQGLIIPLNDVIEKNSTNFKNLMKDDPQIKKLISQNDGSIYSLPGISVCYHCNYSQKMYINSTWLKNLGLDMPTTIDEYYNVLKAFKEKDANGNGDPNDEIPLIANAGGWHTQLDGFLMNAFTYCDADTHMAVEDGKLIYTATTDKYREGVKFLNKLFNEGLLSPESFTNNQETNAKINVSNGEYAMFGSYPTAYQIYSGDTDIWKQYDILPPLKGADGVATTPNYELTRDVIRGNMVITSAAKDPDLIMRWIDYFYSDEGTMFRTGREGIEWRKAEKGELGFDGEQADYASLQTPKDDPYYGNIDFSQSVPLMYSKKYREGAVAAADFRDNSITNGTEIQLFRGTKAYEAVARSVEDSIPTLNVKSEEASDYSRLQTEIKDYQDEALVKFITGSLDINSDKDWESYKTDLDNMGLKQYLDISNEAYQNYLSR</sequence>
<dbReference type="AlphaFoldDB" id="A0A7I8DIP1"/>
<dbReference type="Pfam" id="PF01547">
    <property type="entry name" value="SBP_bac_1"/>
    <property type="match status" value="1"/>
</dbReference>
<accession>A0A7I8DIP1</accession>
<reference evidence="3 4" key="1">
    <citation type="submission" date="2020-08" db="EMBL/GenBank/DDBJ databases">
        <title>Draft genome sequencing of an Anaerocolumna strain isolated from anoxic soil subjected to BSD treatment.</title>
        <authorList>
            <person name="Uek A."/>
            <person name="Tonouchi A."/>
        </authorList>
    </citation>
    <scope>NUCLEOTIDE SEQUENCE [LARGE SCALE GENOMIC DNA]</scope>
    <source>
        <strain evidence="3 4">CTTW</strain>
    </source>
</reference>
<protein>
    <submittedName>
        <fullName evidence="3">ABC transporter substrate-binding protein</fullName>
    </submittedName>
</protein>
<dbReference type="RefSeq" id="WP_185257583.1">
    <property type="nucleotide sequence ID" value="NZ_AP023368.1"/>
</dbReference>